<dbReference type="PROSITE" id="PS00086">
    <property type="entry name" value="CYTOCHROME_P450"/>
    <property type="match status" value="1"/>
</dbReference>
<keyword evidence="3 7" id="KW-0479">Metal-binding</keyword>
<keyword evidence="5 7" id="KW-0408">Iron</keyword>
<dbReference type="Gene3D" id="1.10.630.10">
    <property type="entry name" value="Cytochrome P450"/>
    <property type="match status" value="1"/>
</dbReference>
<dbReference type="GO" id="GO:0102811">
    <property type="term" value="F:geraniol 10-hydroxylase activity"/>
    <property type="evidence" value="ECO:0007669"/>
    <property type="project" value="UniProtKB-EC"/>
</dbReference>
<keyword evidence="6 7" id="KW-0503">Monooxygenase</keyword>
<dbReference type="OMA" id="TINMNER"/>
<comment type="similarity">
    <text evidence="1 7">Belongs to the cytochrome P450 family.</text>
</comment>
<dbReference type="Proteomes" id="UP000238479">
    <property type="component" value="Chromosome 7"/>
</dbReference>
<evidence type="ECO:0000256" key="3">
    <source>
        <dbReference type="ARBA" id="ARBA00022723"/>
    </source>
</evidence>
<dbReference type="InterPro" id="IPR036396">
    <property type="entry name" value="Cyt_P450_sf"/>
</dbReference>
<dbReference type="SUPFAM" id="SSF48264">
    <property type="entry name" value="Cytochrome P450"/>
    <property type="match status" value="1"/>
</dbReference>
<reference evidence="8 9" key="1">
    <citation type="journal article" date="2018" name="Nat. Genet.">
        <title>The Rosa genome provides new insights in the design of modern roses.</title>
        <authorList>
            <person name="Bendahmane M."/>
        </authorList>
    </citation>
    <scope>NUCLEOTIDE SEQUENCE [LARGE SCALE GENOMIC DNA]</scope>
    <source>
        <strain evidence="9">cv. Old Blush</strain>
    </source>
</reference>
<dbReference type="PANTHER" id="PTHR47950">
    <property type="entry name" value="CYTOCHROME P450, FAMILY 76, SUBFAMILY C, POLYPEPTIDE 5-RELATED"/>
    <property type="match status" value="1"/>
</dbReference>
<dbReference type="InterPro" id="IPR017972">
    <property type="entry name" value="Cyt_P450_CS"/>
</dbReference>
<comment type="caution">
    <text evidence="8">The sequence shown here is derived from an EMBL/GenBank/DDBJ whole genome shotgun (WGS) entry which is preliminary data.</text>
</comment>
<organism evidence="8 9">
    <name type="scientific">Rosa chinensis</name>
    <name type="common">China rose</name>
    <dbReference type="NCBI Taxonomy" id="74649"/>
    <lineage>
        <taxon>Eukaryota</taxon>
        <taxon>Viridiplantae</taxon>
        <taxon>Streptophyta</taxon>
        <taxon>Embryophyta</taxon>
        <taxon>Tracheophyta</taxon>
        <taxon>Spermatophyta</taxon>
        <taxon>Magnoliopsida</taxon>
        <taxon>eudicotyledons</taxon>
        <taxon>Gunneridae</taxon>
        <taxon>Pentapetalae</taxon>
        <taxon>rosids</taxon>
        <taxon>fabids</taxon>
        <taxon>Rosales</taxon>
        <taxon>Rosaceae</taxon>
        <taxon>Rosoideae</taxon>
        <taxon>Rosoideae incertae sedis</taxon>
        <taxon>Rosa</taxon>
    </lineage>
</organism>
<dbReference type="InterPro" id="IPR002401">
    <property type="entry name" value="Cyt_P450_E_grp-I"/>
</dbReference>
<dbReference type="EC" id="1.14.14.83" evidence="8"/>
<accession>A0A2P6PC62</accession>
<evidence type="ECO:0000313" key="8">
    <source>
        <dbReference type="EMBL" id="PRQ19514.1"/>
    </source>
</evidence>
<gene>
    <name evidence="8" type="ORF">RchiOBHm_Chr7g0218011</name>
</gene>
<evidence type="ECO:0000256" key="2">
    <source>
        <dbReference type="ARBA" id="ARBA00022617"/>
    </source>
</evidence>
<keyword evidence="4 7" id="KW-0560">Oxidoreductase</keyword>
<keyword evidence="2 7" id="KW-0349">Heme</keyword>
<evidence type="ECO:0000256" key="6">
    <source>
        <dbReference type="ARBA" id="ARBA00023033"/>
    </source>
</evidence>
<keyword evidence="9" id="KW-1185">Reference proteome</keyword>
<evidence type="ECO:0000256" key="4">
    <source>
        <dbReference type="ARBA" id="ARBA00023002"/>
    </source>
</evidence>
<evidence type="ECO:0000256" key="5">
    <source>
        <dbReference type="ARBA" id="ARBA00023004"/>
    </source>
</evidence>
<proteinExistence type="inferred from homology"/>
<dbReference type="EMBL" id="PDCK01000045">
    <property type="protein sequence ID" value="PRQ19514.1"/>
    <property type="molecule type" value="Genomic_DNA"/>
</dbReference>
<evidence type="ECO:0000256" key="1">
    <source>
        <dbReference type="ARBA" id="ARBA00010617"/>
    </source>
</evidence>
<dbReference type="Gramene" id="PRQ19514">
    <property type="protein sequence ID" value="PRQ19514"/>
    <property type="gene ID" value="RchiOBHm_Chr7g0218011"/>
</dbReference>
<dbReference type="InterPro" id="IPR001128">
    <property type="entry name" value="Cyt_P450"/>
</dbReference>
<protein>
    <submittedName>
        <fullName evidence="8">Putative geraniol 8-hydroxylase</fullName>
        <ecNumber evidence="8">1.14.14.83</ecNumber>
    </submittedName>
</protein>
<dbReference type="PANTHER" id="PTHR47950:SF4">
    <property type="entry name" value="GERANIOL 8-HYDROXYLASE-LIKE"/>
    <property type="match status" value="1"/>
</dbReference>
<dbReference type="GO" id="GO:0020037">
    <property type="term" value="F:heme binding"/>
    <property type="evidence" value="ECO:0007669"/>
    <property type="project" value="InterPro"/>
</dbReference>
<sequence>MPERFLGLDNQIDVTGKNFELIPFGGGRRICLGLPLTIRMLYLMLGSLINSFDWELEDGVVPETMNMEDKFGLTLQMAQPLRAVPKKL</sequence>
<dbReference type="PRINTS" id="PR00463">
    <property type="entry name" value="EP450I"/>
</dbReference>
<dbReference type="AlphaFoldDB" id="A0A2P6PC62"/>
<dbReference type="Pfam" id="PF00067">
    <property type="entry name" value="p450"/>
    <property type="match status" value="1"/>
</dbReference>
<evidence type="ECO:0000313" key="9">
    <source>
        <dbReference type="Proteomes" id="UP000238479"/>
    </source>
</evidence>
<evidence type="ECO:0000256" key="7">
    <source>
        <dbReference type="RuleBase" id="RU000461"/>
    </source>
</evidence>
<name>A0A2P6PC62_ROSCH</name>
<dbReference type="GO" id="GO:0005506">
    <property type="term" value="F:iron ion binding"/>
    <property type="evidence" value="ECO:0007669"/>
    <property type="project" value="InterPro"/>
</dbReference>